<evidence type="ECO:0000313" key="4">
    <source>
        <dbReference type="Proteomes" id="UP000216885"/>
    </source>
</evidence>
<evidence type="ECO:0000259" key="2">
    <source>
        <dbReference type="PROSITE" id="PS50234"/>
    </source>
</evidence>
<dbReference type="Pfam" id="PF13519">
    <property type="entry name" value="VWA_2"/>
    <property type="match status" value="1"/>
</dbReference>
<feature type="signal peptide" evidence="1">
    <location>
        <begin position="1"/>
        <end position="34"/>
    </location>
</feature>
<reference evidence="3 4" key="1">
    <citation type="submission" date="2017-05" db="EMBL/GenBank/DDBJ databases">
        <title>Complete and WGS of Bordetella genogroups.</title>
        <authorList>
            <person name="Spilker T."/>
            <person name="LiPuma J."/>
        </authorList>
    </citation>
    <scope>NUCLEOTIDE SEQUENCE [LARGE SCALE GENOMIC DNA]</scope>
    <source>
        <strain evidence="3 4">AU9919</strain>
    </source>
</reference>
<dbReference type="EMBL" id="NEVQ01000011">
    <property type="protein sequence ID" value="OZI58182.1"/>
    <property type="molecule type" value="Genomic_DNA"/>
</dbReference>
<protein>
    <recommendedName>
        <fullName evidence="2">VWFA domain-containing protein</fullName>
    </recommendedName>
</protein>
<keyword evidence="4" id="KW-1185">Reference proteome</keyword>
<dbReference type="RefSeq" id="WP_094837547.1">
    <property type="nucleotide sequence ID" value="NZ_NEVQ01000011.1"/>
</dbReference>
<dbReference type="SMART" id="SM00327">
    <property type="entry name" value="VWA"/>
    <property type="match status" value="1"/>
</dbReference>
<dbReference type="Proteomes" id="UP000216885">
    <property type="component" value="Unassembled WGS sequence"/>
</dbReference>
<dbReference type="Gene3D" id="3.40.50.410">
    <property type="entry name" value="von Willebrand factor, type A domain"/>
    <property type="match status" value="1"/>
</dbReference>
<proteinExistence type="predicted"/>
<accession>A0A261U9V0</accession>
<comment type="caution">
    <text evidence="3">The sequence shown here is derived from an EMBL/GenBank/DDBJ whole genome shotgun (WGS) entry which is preliminary data.</text>
</comment>
<dbReference type="InterPro" id="IPR036465">
    <property type="entry name" value="vWFA_dom_sf"/>
</dbReference>
<gene>
    <name evidence="3" type="ORF">CAL20_07655</name>
</gene>
<dbReference type="SUPFAM" id="SSF53300">
    <property type="entry name" value="vWA-like"/>
    <property type="match status" value="1"/>
</dbReference>
<name>A0A261U9V0_9BORD</name>
<evidence type="ECO:0000313" key="3">
    <source>
        <dbReference type="EMBL" id="OZI58182.1"/>
    </source>
</evidence>
<sequence length="398" mass="43121">MNGAASTYKTRLATRRWLGLAVCCVLLSPLAVKSADVPTLAAKRDFWTAEDLYTDFLSEFGESADACYSDYRLHAGPPLPDAPQTLGQQWNQAVIALDASGSMRGRAGGKRKLDAAKTATRAFLQTVPSDAEVGLLAFGHRGSNDERDKAMSCAAVEMLSDSARVDGPKLDKALDGLQAKGWTPLAAAITQAGAAFKPDTNKKKGHRVVFVVSDGLETCGGDPIAAAQALHNSNVKAVVNIIGFDVSKKDRHTLEQVAHAGGGVYVHAANQRELEKHLRVRYSNPEKKAAYETAALHVKDENTQQALHASNHANTCVSNIINRESAQFLDMTHRMIEDGQTDAQSARDAYNELKIHHDDLHADMQAFRDQAKAELAEMNARIDADRARVNAAYSDHSH</sequence>
<feature type="chain" id="PRO_5012853932" description="VWFA domain-containing protein" evidence="1">
    <location>
        <begin position="35"/>
        <end position="398"/>
    </location>
</feature>
<feature type="domain" description="VWFA" evidence="2">
    <location>
        <begin position="92"/>
        <end position="285"/>
    </location>
</feature>
<organism evidence="3 4">
    <name type="scientific">Bordetella genomosp. 4</name>
    <dbReference type="NCBI Taxonomy" id="463044"/>
    <lineage>
        <taxon>Bacteria</taxon>
        <taxon>Pseudomonadati</taxon>
        <taxon>Pseudomonadota</taxon>
        <taxon>Betaproteobacteria</taxon>
        <taxon>Burkholderiales</taxon>
        <taxon>Alcaligenaceae</taxon>
        <taxon>Bordetella</taxon>
    </lineage>
</organism>
<dbReference type="AlphaFoldDB" id="A0A261U9V0"/>
<evidence type="ECO:0000256" key="1">
    <source>
        <dbReference type="SAM" id="SignalP"/>
    </source>
</evidence>
<dbReference type="InterPro" id="IPR002035">
    <property type="entry name" value="VWF_A"/>
</dbReference>
<dbReference type="PROSITE" id="PS50234">
    <property type="entry name" value="VWFA"/>
    <property type="match status" value="1"/>
</dbReference>
<keyword evidence="1" id="KW-0732">Signal</keyword>